<keyword evidence="1" id="KW-0812">Transmembrane</keyword>
<dbReference type="STRING" id="1220578.FPE01S_01_04140"/>
<dbReference type="Gene3D" id="3.40.50.1820">
    <property type="entry name" value="alpha/beta hydrolase"/>
    <property type="match status" value="1"/>
</dbReference>
<dbReference type="RefSeq" id="WP_245623925.1">
    <property type="nucleotide sequence ID" value="NZ_BBWV01000001.1"/>
</dbReference>
<dbReference type="SUPFAM" id="SSF53474">
    <property type="entry name" value="alpha/beta-Hydrolases"/>
    <property type="match status" value="1"/>
</dbReference>
<dbReference type="EMBL" id="BBWV01000001">
    <property type="protein sequence ID" value="GAO41402.1"/>
    <property type="molecule type" value="Genomic_DNA"/>
</dbReference>
<protein>
    <recommendedName>
        <fullName evidence="2">AB hydrolase-1 domain-containing protein</fullName>
    </recommendedName>
</protein>
<reference evidence="3 4" key="1">
    <citation type="submission" date="2015-04" db="EMBL/GenBank/DDBJ databases">
        <title>Whole genome shotgun sequence of Flavihumibacter petaseus NBRC 106054.</title>
        <authorList>
            <person name="Miyazawa S."/>
            <person name="Hosoyama A."/>
            <person name="Hashimoto M."/>
            <person name="Noguchi M."/>
            <person name="Tsuchikane K."/>
            <person name="Ohji S."/>
            <person name="Yamazoe A."/>
            <person name="Ichikawa N."/>
            <person name="Kimura A."/>
            <person name="Fujita N."/>
        </authorList>
    </citation>
    <scope>NUCLEOTIDE SEQUENCE [LARGE SCALE GENOMIC DNA]</scope>
    <source>
        <strain evidence="3 4">NBRC 106054</strain>
    </source>
</reference>
<evidence type="ECO:0000259" key="2">
    <source>
        <dbReference type="Pfam" id="PF00561"/>
    </source>
</evidence>
<name>A0A0E9MUI6_9BACT</name>
<dbReference type="AlphaFoldDB" id="A0A0E9MUI6"/>
<sequence length="269" mass="30458">MSFNRFSGFIFRCMFLVIILFTLLCVGLYFLQEKLIYFPQRLDKAYRFDFRSSFEEINIPTEEGVLNGVLFRADSAKGLIFYLHGNGGSVGDWGSVADRYTALRYDVFILDYPGYGKSDGAISSQAKLYKAVQSAYDKMKSRYKEEEIVVLGYSIGTGPAAWLAAGNRPGKLILQAPYYSLTDIMRKTWPFVPTFLLKYKFPTNEYLAACKMPVVIIHGDQDEVIYYGSSLKLQKEMKAGDTLITLHGQTHNGITDNPDYVALLPTILR</sequence>
<evidence type="ECO:0000256" key="1">
    <source>
        <dbReference type="SAM" id="Phobius"/>
    </source>
</evidence>
<gene>
    <name evidence="3" type="ORF">FPE01S_01_04140</name>
</gene>
<dbReference type="InterPro" id="IPR029058">
    <property type="entry name" value="AB_hydrolase_fold"/>
</dbReference>
<dbReference type="Proteomes" id="UP000033121">
    <property type="component" value="Unassembled WGS sequence"/>
</dbReference>
<keyword evidence="1" id="KW-0472">Membrane</keyword>
<organism evidence="3 4">
    <name type="scientific">Flavihumibacter petaseus NBRC 106054</name>
    <dbReference type="NCBI Taxonomy" id="1220578"/>
    <lineage>
        <taxon>Bacteria</taxon>
        <taxon>Pseudomonadati</taxon>
        <taxon>Bacteroidota</taxon>
        <taxon>Chitinophagia</taxon>
        <taxon>Chitinophagales</taxon>
        <taxon>Chitinophagaceae</taxon>
        <taxon>Flavihumibacter</taxon>
    </lineage>
</organism>
<feature type="domain" description="AB hydrolase-1" evidence="2">
    <location>
        <begin position="79"/>
        <end position="205"/>
    </location>
</feature>
<evidence type="ECO:0000313" key="4">
    <source>
        <dbReference type="Proteomes" id="UP000033121"/>
    </source>
</evidence>
<dbReference type="PANTHER" id="PTHR12277">
    <property type="entry name" value="ALPHA/BETA HYDROLASE DOMAIN-CONTAINING PROTEIN"/>
    <property type="match status" value="1"/>
</dbReference>
<keyword evidence="4" id="KW-1185">Reference proteome</keyword>
<dbReference type="InterPro" id="IPR000073">
    <property type="entry name" value="AB_hydrolase_1"/>
</dbReference>
<comment type="caution">
    <text evidence="3">The sequence shown here is derived from an EMBL/GenBank/DDBJ whole genome shotgun (WGS) entry which is preliminary data.</text>
</comment>
<proteinExistence type="predicted"/>
<keyword evidence="1" id="KW-1133">Transmembrane helix</keyword>
<evidence type="ECO:0000313" key="3">
    <source>
        <dbReference type="EMBL" id="GAO41402.1"/>
    </source>
</evidence>
<accession>A0A0E9MUI6</accession>
<feature type="transmembrane region" description="Helical" evidence="1">
    <location>
        <begin position="6"/>
        <end position="31"/>
    </location>
</feature>
<dbReference type="Pfam" id="PF00561">
    <property type="entry name" value="Abhydrolase_1"/>
    <property type="match status" value="1"/>
</dbReference>
<dbReference type="PANTHER" id="PTHR12277:SF81">
    <property type="entry name" value="PROTEIN ABHD13"/>
    <property type="match status" value="1"/>
</dbReference>